<dbReference type="Gene3D" id="3.40.630.30">
    <property type="match status" value="1"/>
</dbReference>
<dbReference type="InterPro" id="IPR050832">
    <property type="entry name" value="Bact_Acetyltransf"/>
</dbReference>
<dbReference type="SUPFAM" id="SSF55729">
    <property type="entry name" value="Acyl-CoA N-acyltransferases (Nat)"/>
    <property type="match status" value="1"/>
</dbReference>
<dbReference type="Pfam" id="PF00583">
    <property type="entry name" value="Acetyltransf_1"/>
    <property type="match status" value="1"/>
</dbReference>
<evidence type="ECO:0000256" key="1">
    <source>
        <dbReference type="ARBA" id="ARBA00022679"/>
    </source>
</evidence>
<dbReference type="InterPro" id="IPR000182">
    <property type="entry name" value="GNAT_dom"/>
</dbReference>
<accession>A0A7K3MCE0</accession>
<dbReference type="PANTHER" id="PTHR43877">
    <property type="entry name" value="AMINOALKYLPHOSPHONATE N-ACETYLTRANSFERASE-RELATED-RELATED"/>
    <property type="match status" value="1"/>
</dbReference>
<dbReference type="AlphaFoldDB" id="A0A7K3MCE0"/>
<dbReference type="InterPro" id="IPR016181">
    <property type="entry name" value="Acyl_CoA_acyltransferase"/>
</dbReference>
<sequence length="165" mass="17894">MTPSSQSVAIRPIGPSDRDTVRTILGDSWNQTQIATHGVLHDAAELAGYVAEIGAQPAGLITYSPDEDGWEIITLNATVAGHGVGTMLLRAVEEAARAAGAARLWLITTNENVHALRFYQRRGFDLVALHRDAVTRARAELKPSIPLEVDGIALRHEIELERLLS</sequence>
<protein>
    <submittedName>
        <fullName evidence="4">GNAT family N-acetyltransferase</fullName>
    </submittedName>
</protein>
<dbReference type="Proteomes" id="UP000460435">
    <property type="component" value="Unassembled WGS sequence"/>
</dbReference>
<comment type="caution">
    <text evidence="4">The sequence shown here is derived from an EMBL/GenBank/DDBJ whole genome shotgun (WGS) entry which is preliminary data.</text>
</comment>
<evidence type="ECO:0000313" key="4">
    <source>
        <dbReference type="EMBL" id="NDL60850.1"/>
    </source>
</evidence>
<evidence type="ECO:0000259" key="3">
    <source>
        <dbReference type="PROSITE" id="PS51186"/>
    </source>
</evidence>
<gene>
    <name evidence="4" type="ORF">F7O44_27625</name>
</gene>
<name>A0A7K3MCE0_9ACTN</name>
<dbReference type="EMBL" id="WLZY01000015">
    <property type="protein sequence ID" value="NDL60850.1"/>
    <property type="molecule type" value="Genomic_DNA"/>
</dbReference>
<dbReference type="GO" id="GO:0016747">
    <property type="term" value="F:acyltransferase activity, transferring groups other than amino-acyl groups"/>
    <property type="evidence" value="ECO:0007669"/>
    <property type="project" value="InterPro"/>
</dbReference>
<evidence type="ECO:0000313" key="5">
    <source>
        <dbReference type="Proteomes" id="UP000460435"/>
    </source>
</evidence>
<reference evidence="4 5" key="1">
    <citation type="submission" date="2019-11" db="EMBL/GenBank/DDBJ databases">
        <authorList>
            <person name="Li X.-J."/>
            <person name="Feng X.-M."/>
        </authorList>
    </citation>
    <scope>NUCLEOTIDE SEQUENCE [LARGE SCALE GENOMIC DNA]</scope>
    <source>
        <strain evidence="4 5">XMNu-373</strain>
    </source>
</reference>
<dbReference type="RefSeq" id="WP_162453566.1">
    <property type="nucleotide sequence ID" value="NZ_WLZY01000015.1"/>
</dbReference>
<proteinExistence type="predicted"/>
<dbReference type="PROSITE" id="PS51186">
    <property type="entry name" value="GNAT"/>
    <property type="match status" value="1"/>
</dbReference>
<organism evidence="4 5">
    <name type="scientific">Phytoactinopolyspora mesophila</name>
    <dbReference type="NCBI Taxonomy" id="2650750"/>
    <lineage>
        <taxon>Bacteria</taxon>
        <taxon>Bacillati</taxon>
        <taxon>Actinomycetota</taxon>
        <taxon>Actinomycetes</taxon>
        <taxon>Jiangellales</taxon>
        <taxon>Jiangellaceae</taxon>
        <taxon>Phytoactinopolyspora</taxon>
    </lineage>
</organism>
<keyword evidence="5" id="KW-1185">Reference proteome</keyword>
<keyword evidence="2" id="KW-0012">Acyltransferase</keyword>
<feature type="domain" description="N-acetyltransferase" evidence="3">
    <location>
        <begin position="8"/>
        <end position="148"/>
    </location>
</feature>
<evidence type="ECO:0000256" key="2">
    <source>
        <dbReference type="ARBA" id="ARBA00023315"/>
    </source>
</evidence>
<keyword evidence="1 4" id="KW-0808">Transferase</keyword>